<keyword evidence="2" id="KW-1185">Reference proteome</keyword>
<dbReference type="RefSeq" id="WP_168035340.1">
    <property type="nucleotide sequence ID" value="NZ_JAAVNE010000136.1"/>
</dbReference>
<name>A0ABX1ECD8_9PROT</name>
<dbReference type="EMBL" id="JAAVNE010000136">
    <property type="protein sequence ID" value="NKC34661.1"/>
    <property type="molecule type" value="Genomic_DNA"/>
</dbReference>
<evidence type="ECO:0000313" key="1">
    <source>
        <dbReference type="EMBL" id="NKC34661.1"/>
    </source>
</evidence>
<accession>A0ABX1ECD8</accession>
<organism evidence="1 2">
    <name type="scientific">Falsiroseomonas selenitidurans</name>
    <dbReference type="NCBI Taxonomy" id="2716335"/>
    <lineage>
        <taxon>Bacteria</taxon>
        <taxon>Pseudomonadati</taxon>
        <taxon>Pseudomonadota</taxon>
        <taxon>Alphaproteobacteria</taxon>
        <taxon>Acetobacterales</taxon>
        <taxon>Roseomonadaceae</taxon>
        <taxon>Falsiroseomonas</taxon>
    </lineage>
</organism>
<reference evidence="1 2" key="1">
    <citation type="submission" date="2020-03" db="EMBL/GenBank/DDBJ databases">
        <title>Roseomonas selenitidurans sp. nov. isolated from urban soil.</title>
        <authorList>
            <person name="Liu H."/>
        </authorList>
    </citation>
    <scope>NUCLEOTIDE SEQUENCE [LARGE SCALE GENOMIC DNA]</scope>
    <source>
        <strain evidence="1 2">BU-1</strain>
    </source>
</reference>
<evidence type="ECO:0000313" key="2">
    <source>
        <dbReference type="Proteomes" id="UP000787635"/>
    </source>
</evidence>
<feature type="non-terminal residue" evidence="1">
    <location>
        <position position="1"/>
    </location>
</feature>
<protein>
    <submittedName>
        <fullName evidence="1">Uncharacterized protein</fullName>
    </submittedName>
</protein>
<proteinExistence type="predicted"/>
<dbReference type="Proteomes" id="UP000787635">
    <property type="component" value="Unassembled WGS sequence"/>
</dbReference>
<gene>
    <name evidence="1" type="ORF">HEQ75_27720</name>
</gene>
<sequence length="256" mass="26083">AAAVVALARGDRAAARRFAQQAVETPPDSAEGARGVAAVLRELGQDQAAHDRLRRLAQHEAPESAALRLFAELAALPARRAPALALLARHRLSGPAAGEAWLRLALAEGQAQAVADFLRQGGTASAAGLVEVLALAARQRAPALAEAAATPLRSLRDLPEGWTEEEVAVTAALSRPLTPTGLLAALNLLAWAGEAAARDRVVGLLAVAPELAAAATSLPGAAQHQALPRLRREAAGAGEAATARLALLAVLAPAQA</sequence>
<comment type="caution">
    <text evidence="1">The sequence shown here is derived from an EMBL/GenBank/DDBJ whole genome shotgun (WGS) entry which is preliminary data.</text>
</comment>
<feature type="non-terminal residue" evidence="1">
    <location>
        <position position="256"/>
    </location>
</feature>